<feature type="domain" description="Myb-like" evidence="9">
    <location>
        <begin position="58"/>
        <end position="108"/>
    </location>
</feature>
<dbReference type="PROSITE" id="PS51294">
    <property type="entry name" value="HTH_MYB"/>
    <property type="match status" value="2"/>
</dbReference>
<evidence type="ECO:0000313" key="11">
    <source>
        <dbReference type="EMBL" id="CAA7032634.1"/>
    </source>
</evidence>
<dbReference type="GO" id="GO:0005634">
    <property type="term" value="C:nucleus"/>
    <property type="evidence" value="ECO:0007669"/>
    <property type="project" value="UniProtKB-SubCell"/>
</dbReference>
<keyword evidence="5" id="KW-0010">Activator</keyword>
<proteinExistence type="predicted"/>
<gene>
    <name evidence="11" type="ORF">MERR_LOCUS19869</name>
</gene>
<keyword evidence="7" id="KW-0539">Nucleus</keyword>
<dbReference type="PANTHER" id="PTHR47999:SF93">
    <property type="entry name" value="TRANSCRIPTION FACTOR MYB113-RELATED"/>
    <property type="match status" value="1"/>
</dbReference>
<dbReference type="InterPro" id="IPR017930">
    <property type="entry name" value="Myb_dom"/>
</dbReference>
<comment type="caution">
    <text evidence="11">The sequence shown here is derived from an EMBL/GenBank/DDBJ whole genome shotgun (WGS) entry which is preliminary data.</text>
</comment>
<accession>A0A6D2J0U5</accession>
<evidence type="ECO:0000256" key="2">
    <source>
        <dbReference type="ARBA" id="ARBA00022737"/>
    </source>
</evidence>
<evidence type="ECO:0000256" key="1">
    <source>
        <dbReference type="ARBA" id="ARBA00004123"/>
    </source>
</evidence>
<dbReference type="GO" id="GO:0003677">
    <property type="term" value="F:DNA binding"/>
    <property type="evidence" value="ECO:0007669"/>
    <property type="project" value="UniProtKB-KW"/>
</dbReference>
<dbReference type="InterPro" id="IPR009057">
    <property type="entry name" value="Homeodomain-like_sf"/>
</dbReference>
<keyword evidence="3" id="KW-0805">Transcription regulation</keyword>
<protein>
    <submittedName>
        <fullName evidence="11">Uncharacterized protein</fullName>
    </submittedName>
</protein>
<keyword evidence="4" id="KW-0238">DNA-binding</keyword>
<dbReference type="Gene3D" id="1.10.10.60">
    <property type="entry name" value="Homeodomain-like"/>
    <property type="match status" value="2"/>
</dbReference>
<dbReference type="CDD" id="cd00167">
    <property type="entry name" value="SANT"/>
    <property type="match status" value="2"/>
</dbReference>
<dbReference type="SUPFAM" id="SSF46689">
    <property type="entry name" value="Homeodomain-like"/>
    <property type="match status" value="1"/>
</dbReference>
<feature type="domain" description="HTH myb-type" evidence="10">
    <location>
        <begin position="5"/>
        <end position="61"/>
    </location>
</feature>
<comment type="subcellular location">
    <subcellularLocation>
        <location evidence="1">Nucleus</location>
    </subcellularLocation>
</comment>
<dbReference type="AlphaFoldDB" id="A0A6D2J0U5"/>
<evidence type="ECO:0000259" key="10">
    <source>
        <dbReference type="PROSITE" id="PS51294"/>
    </source>
</evidence>
<evidence type="ECO:0000256" key="6">
    <source>
        <dbReference type="ARBA" id="ARBA00023163"/>
    </source>
</evidence>
<feature type="region of interest" description="Disordered" evidence="8">
    <location>
        <begin position="114"/>
        <end position="134"/>
    </location>
</feature>
<dbReference type="InterPro" id="IPR015495">
    <property type="entry name" value="Myb_TF_plants"/>
</dbReference>
<evidence type="ECO:0000256" key="4">
    <source>
        <dbReference type="ARBA" id="ARBA00023125"/>
    </source>
</evidence>
<evidence type="ECO:0000256" key="3">
    <source>
        <dbReference type="ARBA" id="ARBA00023015"/>
    </source>
</evidence>
<dbReference type="EMBL" id="CACVBM020001125">
    <property type="protein sequence ID" value="CAA7032634.1"/>
    <property type="molecule type" value="Genomic_DNA"/>
</dbReference>
<dbReference type="GO" id="GO:0080090">
    <property type="term" value="P:regulation of primary metabolic process"/>
    <property type="evidence" value="ECO:0007669"/>
    <property type="project" value="UniProtKB-ARBA"/>
</dbReference>
<evidence type="ECO:0000259" key="9">
    <source>
        <dbReference type="PROSITE" id="PS50090"/>
    </source>
</evidence>
<dbReference type="PANTHER" id="PTHR47999">
    <property type="entry name" value="TRANSCRIPTION FACTOR MYB8-RELATED-RELATED"/>
    <property type="match status" value="1"/>
</dbReference>
<feature type="domain" description="HTH myb-type" evidence="10">
    <location>
        <begin position="62"/>
        <end position="112"/>
    </location>
</feature>
<dbReference type="OrthoDB" id="2143914at2759"/>
<keyword evidence="2" id="KW-0677">Repeat</keyword>
<dbReference type="FunFam" id="1.10.10.60:FF:000218">
    <property type="entry name" value="Myb transcription factor"/>
    <property type="match status" value="1"/>
</dbReference>
<keyword evidence="12" id="KW-1185">Reference proteome</keyword>
<evidence type="ECO:0000256" key="5">
    <source>
        <dbReference type="ARBA" id="ARBA00023159"/>
    </source>
</evidence>
<evidence type="ECO:0000313" key="12">
    <source>
        <dbReference type="Proteomes" id="UP000467841"/>
    </source>
</evidence>
<feature type="domain" description="Myb-like" evidence="9">
    <location>
        <begin position="5"/>
        <end position="57"/>
    </location>
</feature>
<dbReference type="Pfam" id="PF00249">
    <property type="entry name" value="Myb_DNA-binding"/>
    <property type="match status" value="2"/>
</dbReference>
<name>A0A6D2J0U5_9BRAS</name>
<evidence type="ECO:0000256" key="8">
    <source>
        <dbReference type="SAM" id="MobiDB-lite"/>
    </source>
</evidence>
<dbReference type="PROSITE" id="PS50090">
    <property type="entry name" value="MYB_LIKE"/>
    <property type="match status" value="2"/>
</dbReference>
<reference evidence="11" key="1">
    <citation type="submission" date="2020-01" db="EMBL/GenBank/DDBJ databases">
        <authorList>
            <person name="Mishra B."/>
        </authorList>
    </citation>
    <scope>NUCLEOTIDE SEQUENCE [LARGE SCALE GENOMIC DNA]</scope>
</reference>
<dbReference type="SMART" id="SM00717">
    <property type="entry name" value="SANT"/>
    <property type="match status" value="2"/>
</dbReference>
<sequence>MDAPSDKLRKGAWTAEEDSLLRQCVDRYGEGKWNLVSSRTGLMRCRKSCRLRWLNYLKPSIKKGKLSSDEVDLLFRLHKLLGKRWALIAGRIPGRTANDIKNYWNTHLSKNPDQSCKTKMEAGNPTGSAATPAPKIDVIKPQPRSFFNNNGLSLVNAMPEVDIDNSITCNKDKEKHELVENVMDGDSMWWKSLLVETGGAGAVLFPAAMATDEAGTSLMNSSSSKFDFGQLWSFFNEDTGDQLD</sequence>
<keyword evidence="6" id="KW-0804">Transcription</keyword>
<dbReference type="InterPro" id="IPR001005">
    <property type="entry name" value="SANT/Myb"/>
</dbReference>
<organism evidence="11 12">
    <name type="scientific">Microthlaspi erraticum</name>
    <dbReference type="NCBI Taxonomy" id="1685480"/>
    <lineage>
        <taxon>Eukaryota</taxon>
        <taxon>Viridiplantae</taxon>
        <taxon>Streptophyta</taxon>
        <taxon>Embryophyta</taxon>
        <taxon>Tracheophyta</taxon>
        <taxon>Spermatophyta</taxon>
        <taxon>Magnoliopsida</taxon>
        <taxon>eudicotyledons</taxon>
        <taxon>Gunneridae</taxon>
        <taxon>Pentapetalae</taxon>
        <taxon>rosids</taxon>
        <taxon>malvids</taxon>
        <taxon>Brassicales</taxon>
        <taxon>Brassicaceae</taxon>
        <taxon>Coluteocarpeae</taxon>
        <taxon>Microthlaspi</taxon>
    </lineage>
</organism>
<dbReference type="Proteomes" id="UP000467841">
    <property type="component" value="Unassembled WGS sequence"/>
</dbReference>
<evidence type="ECO:0000256" key="7">
    <source>
        <dbReference type="ARBA" id="ARBA00023242"/>
    </source>
</evidence>